<reference evidence="1 2" key="1">
    <citation type="journal article" date="2011" name="J. Bacteriol.">
        <title>Two new complete genome sequences offer insight into host and tissue specificity of plant pathogenic Xanthomonas spp.</title>
        <authorList>
            <person name="Bogdanove A.J."/>
            <person name="Koebnik R."/>
            <person name="Lu H."/>
            <person name="Furutani A."/>
            <person name="Angiuoli S.V."/>
            <person name="Patil P.B."/>
            <person name="Van Sluys M.A."/>
            <person name="Ryan R.P."/>
            <person name="Meyer D.F."/>
            <person name="Han S.W."/>
            <person name="Aparna G."/>
            <person name="Rajaram M."/>
            <person name="Delcher A.L."/>
            <person name="Phillippy A.M."/>
            <person name="Puiu D."/>
            <person name="Schatz M.C."/>
            <person name="Shumway M."/>
            <person name="Sommer D.D."/>
            <person name="Trapnell C."/>
            <person name="Benahmed F."/>
            <person name="Dimitrov G."/>
            <person name="Madupu R."/>
            <person name="Radune D."/>
            <person name="Sullivan S."/>
            <person name="Jha G."/>
            <person name="Ishihara H."/>
            <person name="Lee S.W."/>
            <person name="Pandey A."/>
            <person name="Sharma V."/>
            <person name="Sriariyanun M."/>
            <person name="Szurek B."/>
            <person name="Vera-Cruz C.M."/>
            <person name="Dorman K.S."/>
            <person name="Ronald P.C."/>
            <person name="Verdier V."/>
            <person name="Dow J.M."/>
            <person name="Sonti R.V."/>
            <person name="Tsuge S."/>
            <person name="Brendel V.P."/>
            <person name="Rabinowicz P.D."/>
            <person name="Leach J.E."/>
            <person name="White F.F."/>
            <person name="Salzberg S.L."/>
        </authorList>
    </citation>
    <scope>NUCLEOTIDE SEQUENCE [LARGE SCALE GENOMIC DNA]</scope>
    <source>
        <strain evidence="1 2">BLS256</strain>
    </source>
</reference>
<dbReference type="EMBL" id="CP003057">
    <property type="protein sequence ID" value="AEQ97969.1"/>
    <property type="molecule type" value="Genomic_DNA"/>
</dbReference>
<evidence type="ECO:0008006" key="3">
    <source>
        <dbReference type="Google" id="ProtNLM"/>
    </source>
</evidence>
<proteinExistence type="predicted"/>
<accession>G7TH28</accession>
<gene>
    <name evidence="1" type="ORF">XOC_3879</name>
</gene>
<name>G7TH28_XANOB</name>
<protein>
    <recommendedName>
        <fullName evidence="3">Fumarylacetoacetate hydrolase</fullName>
    </recommendedName>
</protein>
<organism evidence="1 2">
    <name type="scientific">Xanthomonas oryzae pv. oryzicola (strain BLS256)</name>
    <dbReference type="NCBI Taxonomy" id="383407"/>
    <lineage>
        <taxon>Bacteria</taxon>
        <taxon>Pseudomonadati</taxon>
        <taxon>Pseudomonadota</taxon>
        <taxon>Gammaproteobacteria</taxon>
        <taxon>Lysobacterales</taxon>
        <taxon>Lysobacteraceae</taxon>
        <taxon>Xanthomonas</taxon>
    </lineage>
</organism>
<dbReference type="HOGENOM" id="CLU_3105377_0_0_6"/>
<sequence length="51" mass="5851">MQNSEARSVPVNRAARWWINPIKERWVCRHHERRRVGRASGSVDPGLAGCP</sequence>
<evidence type="ECO:0000313" key="1">
    <source>
        <dbReference type="EMBL" id="AEQ97969.1"/>
    </source>
</evidence>
<dbReference type="KEGG" id="xor:XOC_3879"/>
<dbReference type="Proteomes" id="UP000008851">
    <property type="component" value="Chromosome"/>
</dbReference>
<evidence type="ECO:0000313" key="2">
    <source>
        <dbReference type="Proteomes" id="UP000008851"/>
    </source>
</evidence>
<dbReference type="AlphaFoldDB" id="G7TH28"/>